<feature type="region of interest" description="Disordered" evidence="7">
    <location>
        <begin position="269"/>
        <end position="321"/>
    </location>
</feature>
<dbReference type="PANTHER" id="PTHR48028:SF4">
    <property type="entry name" value="SC35-LIKE SPLICING FACTOR"/>
    <property type="match status" value="1"/>
</dbReference>
<keyword evidence="3 6" id="KW-0694">RNA-binding</keyword>
<dbReference type="InterPro" id="IPR000504">
    <property type="entry name" value="RRM_dom"/>
</dbReference>
<proteinExistence type="predicted"/>
<evidence type="ECO:0000256" key="7">
    <source>
        <dbReference type="SAM" id="MobiDB-lite"/>
    </source>
</evidence>
<dbReference type="InterPro" id="IPR035979">
    <property type="entry name" value="RBD_domain_sf"/>
</dbReference>
<evidence type="ECO:0000313" key="9">
    <source>
        <dbReference type="EMBL" id="MED6217072.1"/>
    </source>
</evidence>
<comment type="caution">
    <text evidence="9">The sequence shown here is derived from an EMBL/GenBank/DDBJ whole genome shotgun (WGS) entry which is preliminary data.</text>
</comment>
<evidence type="ECO:0000256" key="6">
    <source>
        <dbReference type="PROSITE-ProRule" id="PRU00176"/>
    </source>
</evidence>
<dbReference type="Gene3D" id="3.60.10.10">
    <property type="entry name" value="Endonuclease/exonuclease/phosphatase"/>
    <property type="match status" value="1"/>
</dbReference>
<dbReference type="PROSITE" id="PS00157">
    <property type="entry name" value="RUBISCO_LARGE"/>
    <property type="match status" value="1"/>
</dbReference>
<comment type="subcellular location">
    <subcellularLocation>
        <location evidence="1">Nucleus</location>
    </subcellularLocation>
</comment>
<evidence type="ECO:0000256" key="5">
    <source>
        <dbReference type="ARBA" id="ARBA00023242"/>
    </source>
</evidence>
<sequence>MHGARRFNYGWGVYNNMRRSHESHRNAVFTIFVDNLPPTVAKRDLFTEFRRDGNVTDIFVSRKHRVKSPWPFAFVRFDKLVSARGAIERMNGRAWQGKMLHISMSRYNRNDDYRDKEIDAGNNRRFLKRNAYREKRGVWKWVEVKRMNESKTIVEEVTLKKEVPIKSKRKVVELQKSDIQFERLSRSLLGISVKPIEFRRVMNYLLDEWKGPGVIECRDVSPYRCLVTFSSPKIRDEAMGNELLQSVFDEDREFEIFVKEVGSEVYSVESHPNKEASNSATMAETSTSISEVEETPKVGGNLNSKDDRQPRDEPIVDDKSGDALVLQTDGLVLHADGDIEKPLSENIRVTSVGGKGEDQERDVWVGDGGLGLDVLFGEAYEGNEVRSKKSGNKERWVDPEAVDIVAQTKKSLIDACEESGRNDEGGGRLNDMMIGPDAEDGSSSYTSCPFPPAEDEIELNSEDEELKAQLAEVVTTKEVCARGGVDFEKSDEEEVLVRLVGRKVVKKGGSELRPRRPKPSRAPCIEGRTITTGFLRVLKSNRWIMLKGRIIEKDFGCCICVVYGPHTREERTVFWDEIRYAREEMGLPTLIAGDFNEILQLGERKGGTVLSPSSAMFREWVDVMELIDLELMGRKYT</sequence>
<evidence type="ECO:0000256" key="3">
    <source>
        <dbReference type="ARBA" id="ARBA00022884"/>
    </source>
</evidence>
<dbReference type="SUPFAM" id="SSF54928">
    <property type="entry name" value="RNA-binding domain, RBD"/>
    <property type="match status" value="1"/>
</dbReference>
<dbReference type="InterPro" id="IPR020878">
    <property type="entry name" value="RuBisCo_large_chain_AS"/>
</dbReference>
<name>A0ABU6Z565_9FABA</name>
<evidence type="ECO:0000256" key="4">
    <source>
        <dbReference type="ARBA" id="ARBA00023187"/>
    </source>
</evidence>
<keyword evidence="2" id="KW-0507">mRNA processing</keyword>
<dbReference type="InterPro" id="IPR036691">
    <property type="entry name" value="Endo/exonu/phosph_ase_sf"/>
</dbReference>
<dbReference type="PROSITE" id="PS50102">
    <property type="entry name" value="RRM"/>
    <property type="match status" value="1"/>
</dbReference>
<dbReference type="Proteomes" id="UP001341840">
    <property type="component" value="Unassembled WGS sequence"/>
</dbReference>
<keyword evidence="5" id="KW-0539">Nucleus</keyword>
<reference evidence="9 10" key="1">
    <citation type="journal article" date="2023" name="Plants (Basel)">
        <title>Bridging the Gap: Combining Genomics and Transcriptomics Approaches to Understand Stylosanthes scabra, an Orphan Legume from the Brazilian Caatinga.</title>
        <authorList>
            <person name="Ferreira-Neto J.R.C."/>
            <person name="da Silva M.D."/>
            <person name="Binneck E."/>
            <person name="de Melo N.F."/>
            <person name="da Silva R.H."/>
            <person name="de Melo A.L.T.M."/>
            <person name="Pandolfi V."/>
            <person name="Bustamante F.O."/>
            <person name="Brasileiro-Vidal A.C."/>
            <person name="Benko-Iseppon A.M."/>
        </authorList>
    </citation>
    <scope>NUCLEOTIDE SEQUENCE [LARGE SCALE GENOMIC DNA]</scope>
    <source>
        <tissue evidence="9">Leaves</tissue>
    </source>
</reference>
<organism evidence="9 10">
    <name type="scientific">Stylosanthes scabra</name>
    <dbReference type="NCBI Taxonomy" id="79078"/>
    <lineage>
        <taxon>Eukaryota</taxon>
        <taxon>Viridiplantae</taxon>
        <taxon>Streptophyta</taxon>
        <taxon>Embryophyta</taxon>
        <taxon>Tracheophyta</taxon>
        <taxon>Spermatophyta</taxon>
        <taxon>Magnoliopsida</taxon>
        <taxon>eudicotyledons</taxon>
        <taxon>Gunneridae</taxon>
        <taxon>Pentapetalae</taxon>
        <taxon>rosids</taxon>
        <taxon>fabids</taxon>
        <taxon>Fabales</taxon>
        <taxon>Fabaceae</taxon>
        <taxon>Papilionoideae</taxon>
        <taxon>50 kb inversion clade</taxon>
        <taxon>dalbergioids sensu lato</taxon>
        <taxon>Dalbergieae</taxon>
        <taxon>Pterocarpus clade</taxon>
        <taxon>Stylosanthes</taxon>
    </lineage>
</organism>
<dbReference type="PANTHER" id="PTHR48028">
    <property type="entry name" value="GLYCINE-RICH RNA-BINDING PROTEIN RZ1A"/>
    <property type="match status" value="1"/>
</dbReference>
<dbReference type="InterPro" id="IPR051106">
    <property type="entry name" value="RNA-bind/splicing_reg"/>
</dbReference>
<dbReference type="InterPro" id="IPR012677">
    <property type="entry name" value="Nucleotide-bd_a/b_plait_sf"/>
</dbReference>
<evidence type="ECO:0000259" key="8">
    <source>
        <dbReference type="PROSITE" id="PS50102"/>
    </source>
</evidence>
<dbReference type="Gene3D" id="3.30.70.330">
    <property type="match status" value="1"/>
</dbReference>
<evidence type="ECO:0000256" key="1">
    <source>
        <dbReference type="ARBA" id="ARBA00004123"/>
    </source>
</evidence>
<dbReference type="CDD" id="cd00590">
    <property type="entry name" value="RRM_SF"/>
    <property type="match status" value="1"/>
</dbReference>
<feature type="compositionally biased region" description="Basic and acidic residues" evidence="7">
    <location>
        <begin position="304"/>
        <end position="321"/>
    </location>
</feature>
<protein>
    <recommendedName>
        <fullName evidence="8">RRM domain-containing protein</fullName>
    </recommendedName>
</protein>
<dbReference type="SMART" id="SM00360">
    <property type="entry name" value="RRM"/>
    <property type="match status" value="1"/>
</dbReference>
<gene>
    <name evidence="9" type="ORF">PIB30_014275</name>
</gene>
<keyword evidence="4" id="KW-0508">mRNA splicing</keyword>
<feature type="domain" description="RRM" evidence="8">
    <location>
        <begin position="29"/>
        <end position="107"/>
    </location>
</feature>
<dbReference type="Pfam" id="PF00076">
    <property type="entry name" value="RRM_1"/>
    <property type="match status" value="1"/>
</dbReference>
<accession>A0ABU6Z565</accession>
<evidence type="ECO:0000313" key="10">
    <source>
        <dbReference type="Proteomes" id="UP001341840"/>
    </source>
</evidence>
<dbReference type="SUPFAM" id="SSF56219">
    <property type="entry name" value="DNase I-like"/>
    <property type="match status" value="1"/>
</dbReference>
<keyword evidence="10" id="KW-1185">Reference proteome</keyword>
<dbReference type="EMBL" id="JASCZI010271898">
    <property type="protein sequence ID" value="MED6217072.1"/>
    <property type="molecule type" value="Genomic_DNA"/>
</dbReference>
<evidence type="ECO:0000256" key="2">
    <source>
        <dbReference type="ARBA" id="ARBA00022664"/>
    </source>
</evidence>